<reference evidence="14" key="1">
    <citation type="submission" date="2024-03" db="EMBL/GenBank/DDBJ databases">
        <title>WGS assembly of Saponaria officinalis var. Norfolk2.</title>
        <authorList>
            <person name="Jenkins J."/>
            <person name="Shu S."/>
            <person name="Grimwood J."/>
            <person name="Barry K."/>
            <person name="Goodstein D."/>
            <person name="Schmutz J."/>
            <person name="Leebens-Mack J."/>
            <person name="Osbourn A."/>
        </authorList>
    </citation>
    <scope>NUCLEOTIDE SEQUENCE [LARGE SCALE GENOMIC DNA]</scope>
    <source>
        <strain evidence="14">JIC</strain>
    </source>
</reference>
<dbReference type="Gene3D" id="3.50.30.30">
    <property type="match status" value="1"/>
</dbReference>
<dbReference type="CDD" id="cd02120">
    <property type="entry name" value="PA_subtilisin_like"/>
    <property type="match status" value="1"/>
</dbReference>
<dbReference type="Gene3D" id="2.60.40.2310">
    <property type="match status" value="1"/>
</dbReference>
<gene>
    <name evidence="14" type="ORF">RND81_08G038700</name>
</gene>
<dbReference type="SUPFAM" id="SSF52743">
    <property type="entry name" value="Subtilisin-like"/>
    <property type="match status" value="1"/>
</dbReference>
<evidence type="ECO:0000256" key="4">
    <source>
        <dbReference type="ARBA" id="ARBA00022670"/>
    </source>
</evidence>
<comment type="subcellular location">
    <subcellularLocation>
        <location evidence="1">Secreted</location>
    </subcellularLocation>
</comment>
<dbReference type="GO" id="GO:0006508">
    <property type="term" value="P:proteolysis"/>
    <property type="evidence" value="ECO:0007669"/>
    <property type="project" value="UniProtKB-KW"/>
</dbReference>
<evidence type="ECO:0000259" key="12">
    <source>
        <dbReference type="Pfam" id="PF05922"/>
    </source>
</evidence>
<organism evidence="14 15">
    <name type="scientific">Saponaria officinalis</name>
    <name type="common">Common soapwort</name>
    <name type="synonym">Lychnis saponaria</name>
    <dbReference type="NCBI Taxonomy" id="3572"/>
    <lineage>
        <taxon>Eukaryota</taxon>
        <taxon>Viridiplantae</taxon>
        <taxon>Streptophyta</taxon>
        <taxon>Embryophyta</taxon>
        <taxon>Tracheophyta</taxon>
        <taxon>Spermatophyta</taxon>
        <taxon>Magnoliopsida</taxon>
        <taxon>eudicotyledons</taxon>
        <taxon>Gunneridae</taxon>
        <taxon>Pentapetalae</taxon>
        <taxon>Caryophyllales</taxon>
        <taxon>Caryophyllaceae</taxon>
        <taxon>Caryophylleae</taxon>
        <taxon>Saponaria</taxon>
    </lineage>
</organism>
<keyword evidence="4 10" id="KW-0645">Protease</keyword>
<feature type="active site" description="Charge relay system" evidence="9 10">
    <location>
        <position position="158"/>
    </location>
</feature>
<dbReference type="PROSITE" id="PS51892">
    <property type="entry name" value="SUBTILASE"/>
    <property type="match status" value="1"/>
</dbReference>
<keyword evidence="5" id="KW-0732">Signal</keyword>
<evidence type="ECO:0000259" key="13">
    <source>
        <dbReference type="Pfam" id="PF17766"/>
    </source>
</evidence>
<dbReference type="PRINTS" id="PR00723">
    <property type="entry name" value="SUBTILISIN"/>
</dbReference>
<dbReference type="InterPro" id="IPR010259">
    <property type="entry name" value="S8pro/Inhibitor_I9"/>
</dbReference>
<feature type="active site" description="Charge relay system" evidence="9 10">
    <location>
        <position position="229"/>
    </location>
</feature>
<evidence type="ECO:0000256" key="10">
    <source>
        <dbReference type="PROSITE-ProRule" id="PRU01240"/>
    </source>
</evidence>
<feature type="active site" description="Charge relay system" evidence="9 10">
    <location>
        <position position="552"/>
    </location>
</feature>
<proteinExistence type="inferred from homology"/>
<keyword evidence="3" id="KW-0964">Secreted</keyword>
<feature type="domain" description="Peptidase S8/S53" evidence="11">
    <location>
        <begin position="149"/>
        <end position="591"/>
    </location>
</feature>
<dbReference type="Proteomes" id="UP001443914">
    <property type="component" value="Unassembled WGS sequence"/>
</dbReference>
<dbReference type="FunFam" id="3.40.50.200:FF:000006">
    <property type="entry name" value="Subtilisin-like protease SBT1.5"/>
    <property type="match status" value="1"/>
</dbReference>
<evidence type="ECO:0000259" key="11">
    <source>
        <dbReference type="Pfam" id="PF00082"/>
    </source>
</evidence>
<dbReference type="PROSITE" id="PS00138">
    <property type="entry name" value="SUBTILASE_SER"/>
    <property type="match status" value="1"/>
</dbReference>
<evidence type="ECO:0000256" key="6">
    <source>
        <dbReference type="ARBA" id="ARBA00022801"/>
    </source>
</evidence>
<evidence type="ECO:0000256" key="8">
    <source>
        <dbReference type="ARBA" id="ARBA00023180"/>
    </source>
</evidence>
<evidence type="ECO:0000256" key="5">
    <source>
        <dbReference type="ARBA" id="ARBA00022729"/>
    </source>
</evidence>
<feature type="domain" description="Subtilisin-like protease fibronectin type-III" evidence="13">
    <location>
        <begin position="665"/>
        <end position="768"/>
    </location>
</feature>
<keyword evidence="8" id="KW-0325">Glycoprotein</keyword>
<evidence type="ECO:0000256" key="1">
    <source>
        <dbReference type="ARBA" id="ARBA00004613"/>
    </source>
</evidence>
<keyword evidence="6 10" id="KW-0378">Hydrolase</keyword>
<evidence type="ECO:0000313" key="14">
    <source>
        <dbReference type="EMBL" id="KAK9697455.1"/>
    </source>
</evidence>
<dbReference type="FunFam" id="3.30.70.80:FF:000003">
    <property type="entry name" value="Subtilisin-like protease SBT1.9"/>
    <property type="match status" value="1"/>
</dbReference>
<dbReference type="Gene3D" id="3.30.70.80">
    <property type="entry name" value="Peptidase S8 propeptide/proteinase inhibitor I9"/>
    <property type="match status" value="1"/>
</dbReference>
<comment type="caution">
    <text evidence="14">The sequence shown here is derived from an EMBL/GenBank/DDBJ whole genome shotgun (WGS) entry which is preliminary data.</text>
</comment>
<sequence length="774" mass="83466">MSFNMLFSYFYIILLISVLILCQYVNISTSHGETPQRSTYIIHMDKSLMPNVFTSHHHWYSSTVDSLDSGPFDGRKPSSVDVPTILYTYDNALHGFSASLTQNEIQTLKNHPAFVTSYKEAQATIDTTRTIDFLSLNSRTGLWPASDYGHDVTVGVIDSGVWPESKSFSDEGMTPVPTNWKGACEGGQNFNASFCNKKLIGAKFFNKGIIASKPSVKSRVNSARDVDGHGTHTSSTAAGNYVDDVAFFGYARGTARGVAPRARLAIYKVVWEEGESYTSDIIAAIDEAISDGVDVISMSLGFDQLPLYEDPVAIGAFAATEKGVFVSTSGGNTGPSLASLHNDIPWALTVGASTIDRQFAGTLSLGNGKTIVGWSLFPASAIIQNTPLKYDPTLAFCNSSTHLTEAASNRIVICDDIDATLDQMYAVANSNVAAAIFISKDPLNNEAGGLQWPGIVINSKDGKFIVNYAKNNKDKASGSMTFQQTFVGSTPAPAATFYTSRGPSRSYPGVLKPDIIAPGNLVLAAFVPNAEAARIGNGIVLSSDYAMLSGTSMSCPHASGVAALLKAAHPEWTPAAIRSAMMTTANPLDNTDKPIKDSGDGFKPASPLAMGSGQVDPNSALDPGLIYDLTQQDYVNLLCSTNFTKKQISTIIRSSKYDCSTPSKDLNYPSFIALYDNNKSVGAQTFRRTVTNVGDGGATVYMVVVTEPKNSKVTVSPKNLVFKRRYEKQSYNLTVKYRRNEKQDVSFGSIVWKEVGSARYSVRSPIVVFPSDKF</sequence>
<evidence type="ECO:0000256" key="2">
    <source>
        <dbReference type="ARBA" id="ARBA00011073"/>
    </source>
</evidence>
<dbReference type="Gene3D" id="3.40.50.200">
    <property type="entry name" value="Peptidase S8/S53 domain"/>
    <property type="match status" value="1"/>
</dbReference>
<name>A0AAW1J3G9_SAPOF</name>
<dbReference type="InterPro" id="IPR023828">
    <property type="entry name" value="Peptidase_S8_Ser-AS"/>
</dbReference>
<dbReference type="Pfam" id="PF17766">
    <property type="entry name" value="fn3_6"/>
    <property type="match status" value="1"/>
</dbReference>
<protein>
    <submittedName>
        <fullName evidence="14">Uncharacterized protein</fullName>
    </submittedName>
</protein>
<dbReference type="InterPro" id="IPR041469">
    <property type="entry name" value="Subtilisin-like_FN3"/>
</dbReference>
<evidence type="ECO:0000256" key="3">
    <source>
        <dbReference type="ARBA" id="ARBA00022525"/>
    </source>
</evidence>
<dbReference type="GO" id="GO:0005576">
    <property type="term" value="C:extracellular region"/>
    <property type="evidence" value="ECO:0007669"/>
    <property type="project" value="UniProtKB-SubCell"/>
</dbReference>
<dbReference type="InterPro" id="IPR034197">
    <property type="entry name" value="Peptidases_S8_3"/>
</dbReference>
<evidence type="ECO:0000256" key="7">
    <source>
        <dbReference type="ARBA" id="ARBA00022825"/>
    </source>
</evidence>
<dbReference type="EMBL" id="JBDFQZ010000008">
    <property type="protein sequence ID" value="KAK9697455.1"/>
    <property type="molecule type" value="Genomic_DNA"/>
</dbReference>
<dbReference type="PANTHER" id="PTHR10795">
    <property type="entry name" value="PROPROTEIN CONVERTASE SUBTILISIN/KEXIN"/>
    <property type="match status" value="1"/>
</dbReference>
<dbReference type="Pfam" id="PF05922">
    <property type="entry name" value="Inhibitor_I9"/>
    <property type="match status" value="1"/>
</dbReference>
<accession>A0AAW1J3G9</accession>
<feature type="domain" description="Inhibitor I9" evidence="12">
    <location>
        <begin position="39"/>
        <end position="121"/>
    </location>
</feature>
<dbReference type="Pfam" id="PF00082">
    <property type="entry name" value="Peptidase_S8"/>
    <property type="match status" value="1"/>
</dbReference>
<keyword evidence="7 10" id="KW-0720">Serine protease</keyword>
<evidence type="ECO:0000313" key="15">
    <source>
        <dbReference type="Proteomes" id="UP001443914"/>
    </source>
</evidence>
<dbReference type="InterPro" id="IPR036852">
    <property type="entry name" value="Peptidase_S8/S53_dom_sf"/>
</dbReference>
<dbReference type="InterPro" id="IPR000209">
    <property type="entry name" value="Peptidase_S8/S53_dom"/>
</dbReference>
<dbReference type="GO" id="GO:0004252">
    <property type="term" value="F:serine-type endopeptidase activity"/>
    <property type="evidence" value="ECO:0007669"/>
    <property type="project" value="UniProtKB-UniRule"/>
</dbReference>
<dbReference type="AlphaFoldDB" id="A0AAW1J3G9"/>
<evidence type="ECO:0000256" key="9">
    <source>
        <dbReference type="PIRSR" id="PIRSR615500-1"/>
    </source>
</evidence>
<dbReference type="CDD" id="cd04852">
    <property type="entry name" value="Peptidases_S8_3"/>
    <property type="match status" value="1"/>
</dbReference>
<dbReference type="InterPro" id="IPR015500">
    <property type="entry name" value="Peptidase_S8_subtilisin-rel"/>
</dbReference>
<comment type="similarity">
    <text evidence="2 10">Belongs to the peptidase S8 family.</text>
</comment>
<keyword evidence="15" id="KW-1185">Reference proteome</keyword>
<dbReference type="InterPro" id="IPR037045">
    <property type="entry name" value="S8pro/Inhibitor_I9_sf"/>
</dbReference>
<dbReference type="InterPro" id="IPR045051">
    <property type="entry name" value="SBT"/>
</dbReference>